<keyword evidence="7 14" id="KW-0378">Hydrolase</keyword>
<dbReference type="Pfam" id="PF17862">
    <property type="entry name" value="AAA_lid_3"/>
    <property type="match status" value="1"/>
</dbReference>
<keyword evidence="5 14" id="KW-0479">Metal-binding</keyword>
<comment type="function">
    <text evidence="14">Acts as a processive, ATP-dependent zinc metallopeptidase for both cytoplasmic and membrane proteins. Plays a role in the quality control of integral membrane proteins.</text>
</comment>
<evidence type="ECO:0000256" key="9">
    <source>
        <dbReference type="ARBA" id="ARBA00022840"/>
    </source>
</evidence>
<keyword evidence="8 14" id="KW-0862">Zinc</keyword>
<dbReference type="GO" id="GO:0004222">
    <property type="term" value="F:metalloendopeptidase activity"/>
    <property type="evidence" value="ECO:0007669"/>
    <property type="project" value="InterPro"/>
</dbReference>
<dbReference type="GO" id="GO:0016887">
    <property type="term" value="F:ATP hydrolysis activity"/>
    <property type="evidence" value="ECO:0007669"/>
    <property type="project" value="UniProtKB-UniRule"/>
</dbReference>
<evidence type="ECO:0000256" key="11">
    <source>
        <dbReference type="ARBA" id="ARBA00023049"/>
    </source>
</evidence>
<evidence type="ECO:0000313" key="19">
    <source>
        <dbReference type="EMBL" id="PJF31297.1"/>
    </source>
</evidence>
<evidence type="ECO:0000256" key="15">
    <source>
        <dbReference type="RuleBase" id="RU003651"/>
    </source>
</evidence>
<dbReference type="GO" id="GO:0030163">
    <property type="term" value="P:protein catabolic process"/>
    <property type="evidence" value="ECO:0007669"/>
    <property type="project" value="UniProtKB-UniRule"/>
</dbReference>
<evidence type="ECO:0000256" key="4">
    <source>
        <dbReference type="ARBA" id="ARBA00022692"/>
    </source>
</evidence>
<dbReference type="FunFam" id="3.40.50.300:FF:000001">
    <property type="entry name" value="ATP-dependent zinc metalloprotease FtsH"/>
    <property type="match status" value="1"/>
</dbReference>
<comment type="subunit">
    <text evidence="14">Homohexamer.</text>
</comment>
<accession>A0A2M8P168</accession>
<keyword evidence="19" id="KW-0132">Cell division</keyword>
<gene>
    <name evidence="14" type="primary">ftsH</name>
    <name evidence="19" type="ORF">CUN51_04735</name>
</gene>
<dbReference type="PANTHER" id="PTHR23076">
    <property type="entry name" value="METALLOPROTEASE M41 FTSH"/>
    <property type="match status" value="1"/>
</dbReference>
<evidence type="ECO:0000256" key="2">
    <source>
        <dbReference type="ARBA" id="ARBA00010044"/>
    </source>
</evidence>
<dbReference type="InterPro" id="IPR005936">
    <property type="entry name" value="FtsH"/>
</dbReference>
<evidence type="ECO:0000256" key="7">
    <source>
        <dbReference type="ARBA" id="ARBA00022801"/>
    </source>
</evidence>
<proteinExistence type="inferred from homology"/>
<dbReference type="InterPro" id="IPR000642">
    <property type="entry name" value="Peptidase_M41"/>
</dbReference>
<dbReference type="CDD" id="cd19501">
    <property type="entry name" value="RecA-like_FtsH"/>
    <property type="match status" value="1"/>
</dbReference>
<feature type="coiled-coil region" evidence="16">
    <location>
        <begin position="554"/>
        <end position="581"/>
    </location>
</feature>
<dbReference type="GO" id="GO:0005886">
    <property type="term" value="C:plasma membrane"/>
    <property type="evidence" value="ECO:0007669"/>
    <property type="project" value="UniProtKB-SubCell"/>
</dbReference>
<dbReference type="Gene3D" id="1.10.8.60">
    <property type="match status" value="1"/>
</dbReference>
<keyword evidence="11 14" id="KW-0482">Metalloprotease</keyword>
<dbReference type="InterPro" id="IPR041569">
    <property type="entry name" value="AAA_lid_3"/>
</dbReference>
<keyword evidence="3 14" id="KW-0645">Protease</keyword>
<dbReference type="GO" id="GO:0004176">
    <property type="term" value="F:ATP-dependent peptidase activity"/>
    <property type="evidence" value="ECO:0007669"/>
    <property type="project" value="InterPro"/>
</dbReference>
<dbReference type="NCBIfam" id="TIGR01241">
    <property type="entry name" value="FtsH_fam"/>
    <property type="match status" value="1"/>
</dbReference>
<evidence type="ECO:0000256" key="10">
    <source>
        <dbReference type="ARBA" id="ARBA00022989"/>
    </source>
</evidence>
<evidence type="ECO:0000256" key="12">
    <source>
        <dbReference type="ARBA" id="ARBA00023136"/>
    </source>
</evidence>
<feature type="domain" description="AAA+ ATPase" evidence="18">
    <location>
        <begin position="179"/>
        <end position="318"/>
    </location>
</feature>
<dbReference type="GO" id="GO:0005524">
    <property type="term" value="F:ATP binding"/>
    <property type="evidence" value="ECO:0007669"/>
    <property type="project" value="UniProtKB-UniRule"/>
</dbReference>
<comment type="caution">
    <text evidence="19">The sequence shown here is derived from an EMBL/GenBank/DDBJ whole genome shotgun (WGS) entry which is preliminary data.</text>
</comment>
<sequence>MAIFLGVRGGGSSGSELKLSELAQQIISGTPRISAIAVAQNEVRVTYAGSSRPPAITRKDPSMPLPEQLISLGVPKELVAQLPIEYVQPNDITPFFSILVSLLPIILIAGFFFLMLRQAQGSNNQAISFGKSRARMFTGDRPTVTFDDVAGADEAKEELREVVEFLKEPDKFVQLGARIPKGVLLIGSPGTGKTLLAKAVAGEAGVPFFSISGSEFVEMFVGVGASRVRDLFDQAKRHSPCIIFIDEIDAVGRHRGAGLGGSHDEREQTLNQILVEMDGFDTDTNVIVIAATNRPDILDPALMRPGRFDRRVVLDRPDVKGREAILRVHSRGKPLAADVDLAVLSRTTPGFVGADLENLMNEAAILAARKNKKTISMRDCEEAIYRVVLGPERKSRVISEEQKRLVAYHEAGHAIVGHFLPNCDPIRKITIVPRGISGGSVLSVPEDDMGPETRARIEDAIAQALGGRAAEAIVFGEVTTGAGGGNGSDLATVTRYARAMVTRFGMSDRLGPMIFGQKEEMVFLGREIAEQRDYSEAIAEIIDEEVKKIVDEAYQRALAVLTEHREELERVAQRLMEVETIDYEEFMQLMGESPATNRRKRPEMLPKPAEKPATQREQRDDLPPRMGTAASPA</sequence>
<dbReference type="Pfam" id="PF00004">
    <property type="entry name" value="AAA"/>
    <property type="match status" value="1"/>
</dbReference>
<dbReference type="SUPFAM" id="SSF140990">
    <property type="entry name" value="FtsH protease domain-like"/>
    <property type="match status" value="1"/>
</dbReference>
<dbReference type="InterPro" id="IPR027417">
    <property type="entry name" value="P-loop_NTPase"/>
</dbReference>
<comment type="caution">
    <text evidence="14">Lacks conserved residue(s) required for the propagation of feature annotation.</text>
</comment>
<evidence type="ECO:0000256" key="14">
    <source>
        <dbReference type="HAMAP-Rule" id="MF_01458"/>
    </source>
</evidence>
<dbReference type="GO" id="GO:0008270">
    <property type="term" value="F:zinc ion binding"/>
    <property type="evidence" value="ECO:0007669"/>
    <property type="project" value="UniProtKB-UniRule"/>
</dbReference>
<dbReference type="PROSITE" id="PS00674">
    <property type="entry name" value="AAA"/>
    <property type="match status" value="1"/>
</dbReference>
<keyword evidence="14" id="KW-1003">Cell membrane</keyword>
<comment type="similarity">
    <text evidence="13 14">In the central section; belongs to the AAA ATPase family.</text>
</comment>
<comment type="cofactor">
    <cofactor evidence="14">
        <name>Zn(2+)</name>
        <dbReference type="ChEBI" id="CHEBI:29105"/>
    </cofactor>
    <text evidence="14">Binds 1 zinc ion per subunit.</text>
</comment>
<keyword evidence="10 14" id="KW-1133">Transmembrane helix</keyword>
<feature type="binding site" evidence="14">
    <location>
        <begin position="187"/>
        <end position="194"/>
    </location>
    <ligand>
        <name>ATP</name>
        <dbReference type="ChEBI" id="CHEBI:30616"/>
    </ligand>
</feature>
<evidence type="ECO:0000256" key="5">
    <source>
        <dbReference type="ARBA" id="ARBA00022723"/>
    </source>
</evidence>
<keyword evidence="4 14" id="KW-0812">Transmembrane</keyword>
<keyword evidence="19" id="KW-0131">Cell cycle</keyword>
<dbReference type="Proteomes" id="UP000228921">
    <property type="component" value="Unassembled WGS sequence"/>
</dbReference>
<dbReference type="Gene3D" id="1.20.58.760">
    <property type="entry name" value="Peptidase M41"/>
    <property type="match status" value="1"/>
</dbReference>
<dbReference type="SUPFAM" id="SSF52540">
    <property type="entry name" value="P-loop containing nucleoside triphosphate hydrolases"/>
    <property type="match status" value="1"/>
</dbReference>
<evidence type="ECO:0000256" key="1">
    <source>
        <dbReference type="ARBA" id="ARBA00004370"/>
    </source>
</evidence>
<evidence type="ECO:0000256" key="8">
    <source>
        <dbReference type="ARBA" id="ARBA00022833"/>
    </source>
</evidence>
<dbReference type="HAMAP" id="MF_01458">
    <property type="entry name" value="FtsH"/>
    <property type="match status" value="1"/>
</dbReference>
<feature type="compositionally biased region" description="Basic and acidic residues" evidence="17">
    <location>
        <begin position="602"/>
        <end position="623"/>
    </location>
</feature>
<dbReference type="GO" id="GO:0006508">
    <property type="term" value="P:proteolysis"/>
    <property type="evidence" value="ECO:0007669"/>
    <property type="project" value="UniProtKB-KW"/>
</dbReference>
<dbReference type="InterPro" id="IPR003960">
    <property type="entry name" value="ATPase_AAA_CS"/>
</dbReference>
<keyword evidence="16" id="KW-0175">Coiled coil</keyword>
<feature type="active site" evidence="14">
    <location>
        <position position="410"/>
    </location>
</feature>
<dbReference type="EC" id="3.4.24.-" evidence="14"/>
<comment type="similarity">
    <text evidence="15">Belongs to the AAA ATPase family.</text>
</comment>
<evidence type="ECO:0000256" key="13">
    <source>
        <dbReference type="ARBA" id="ARBA00061570"/>
    </source>
</evidence>
<comment type="subcellular location">
    <subcellularLocation>
        <location evidence="14">Cell membrane</location>
        <topology evidence="14">Multi-pass membrane protein</topology>
        <orientation evidence="14">Cytoplasmic side</orientation>
    </subcellularLocation>
    <subcellularLocation>
        <location evidence="1">Membrane</location>
    </subcellularLocation>
</comment>
<dbReference type="InterPro" id="IPR037219">
    <property type="entry name" value="Peptidase_M41-like"/>
</dbReference>
<feature type="binding site" evidence="14">
    <location>
        <position position="489"/>
    </location>
    <ligand>
        <name>Zn(2+)</name>
        <dbReference type="ChEBI" id="CHEBI:29105"/>
        <note>catalytic</note>
    </ligand>
</feature>
<feature type="region of interest" description="Disordered" evidence="17">
    <location>
        <begin position="592"/>
        <end position="633"/>
    </location>
</feature>
<evidence type="ECO:0000256" key="3">
    <source>
        <dbReference type="ARBA" id="ARBA00022670"/>
    </source>
</evidence>
<dbReference type="Gene3D" id="3.40.50.300">
    <property type="entry name" value="P-loop containing nucleotide triphosphate hydrolases"/>
    <property type="match status" value="1"/>
</dbReference>
<evidence type="ECO:0000256" key="17">
    <source>
        <dbReference type="SAM" id="MobiDB-lite"/>
    </source>
</evidence>
<dbReference type="SMART" id="SM00382">
    <property type="entry name" value="AAA"/>
    <property type="match status" value="1"/>
</dbReference>
<protein>
    <recommendedName>
        <fullName evidence="14">ATP-dependent zinc metalloprotease FtsH</fullName>
        <ecNumber evidence="14">3.4.24.-</ecNumber>
    </recommendedName>
</protein>
<dbReference type="Pfam" id="PF01434">
    <property type="entry name" value="Peptidase_M41"/>
    <property type="match status" value="1"/>
</dbReference>
<dbReference type="GO" id="GO:0051301">
    <property type="term" value="P:cell division"/>
    <property type="evidence" value="ECO:0007669"/>
    <property type="project" value="UniProtKB-KW"/>
</dbReference>
<keyword evidence="6 14" id="KW-0547">Nucleotide-binding</keyword>
<dbReference type="EMBL" id="PGTK01000004">
    <property type="protein sequence ID" value="PJF31297.1"/>
    <property type="molecule type" value="Genomic_DNA"/>
</dbReference>
<keyword evidence="9 14" id="KW-0067">ATP-binding</keyword>
<feature type="transmembrane region" description="Helical" evidence="14">
    <location>
        <begin position="95"/>
        <end position="116"/>
    </location>
</feature>
<evidence type="ECO:0000313" key="20">
    <source>
        <dbReference type="Proteomes" id="UP000228921"/>
    </source>
</evidence>
<dbReference type="InterPro" id="IPR003593">
    <property type="entry name" value="AAA+_ATPase"/>
</dbReference>
<evidence type="ECO:0000256" key="16">
    <source>
        <dbReference type="SAM" id="Coils"/>
    </source>
</evidence>
<dbReference type="FunFam" id="1.10.8.60:FF:000001">
    <property type="entry name" value="ATP-dependent zinc metalloprotease FtsH"/>
    <property type="match status" value="1"/>
</dbReference>
<evidence type="ECO:0000256" key="6">
    <source>
        <dbReference type="ARBA" id="ARBA00022741"/>
    </source>
</evidence>
<dbReference type="FunFam" id="1.20.58.760:FF:000001">
    <property type="entry name" value="ATP-dependent zinc metalloprotease FtsH"/>
    <property type="match status" value="1"/>
</dbReference>
<dbReference type="InterPro" id="IPR003959">
    <property type="entry name" value="ATPase_AAA_core"/>
</dbReference>
<name>A0A2M8P168_9CHLR</name>
<reference evidence="19 20" key="1">
    <citation type="submission" date="2017-11" db="EMBL/GenBank/DDBJ databases">
        <title>Evolution of Phototrophy in the Chloroflexi Phylum Driven by Horizontal Gene Transfer.</title>
        <authorList>
            <person name="Ward L.M."/>
            <person name="Hemp J."/>
            <person name="Shih P.M."/>
            <person name="Mcglynn S.E."/>
            <person name="Fischer W."/>
        </authorList>
    </citation>
    <scope>NUCLEOTIDE SEQUENCE [LARGE SCALE GENOMIC DNA]</scope>
    <source>
        <strain evidence="19">CP2_2F</strain>
    </source>
</reference>
<keyword evidence="12 14" id="KW-0472">Membrane</keyword>
<evidence type="ECO:0000259" key="18">
    <source>
        <dbReference type="SMART" id="SM00382"/>
    </source>
</evidence>
<dbReference type="AlphaFoldDB" id="A0A2M8P168"/>
<feature type="binding site" evidence="14">
    <location>
        <position position="409"/>
    </location>
    <ligand>
        <name>Zn(2+)</name>
        <dbReference type="ChEBI" id="CHEBI:29105"/>
        <note>catalytic</note>
    </ligand>
</feature>
<organism evidence="19 20">
    <name type="scientific">Candidatus Thermofonsia Clade 1 bacterium</name>
    <dbReference type="NCBI Taxonomy" id="2364210"/>
    <lineage>
        <taxon>Bacteria</taxon>
        <taxon>Bacillati</taxon>
        <taxon>Chloroflexota</taxon>
        <taxon>Candidatus Thermofontia</taxon>
        <taxon>Candidatus Thermofonsia Clade 1</taxon>
    </lineage>
</organism>
<comment type="similarity">
    <text evidence="2 14">In the C-terminal section; belongs to the peptidase M41 family.</text>
</comment>
<dbReference type="PANTHER" id="PTHR23076:SF97">
    <property type="entry name" value="ATP-DEPENDENT ZINC METALLOPROTEASE YME1L1"/>
    <property type="match status" value="1"/>
</dbReference>
<feature type="binding site" evidence="14">
    <location>
        <position position="413"/>
    </location>
    <ligand>
        <name>Zn(2+)</name>
        <dbReference type="ChEBI" id="CHEBI:29105"/>
        <note>catalytic</note>
    </ligand>
</feature>